<gene>
    <name evidence="3" type="ORF">NCTC1934_02601</name>
</gene>
<feature type="region of interest" description="Disordered" evidence="1">
    <location>
        <begin position="376"/>
        <end position="399"/>
    </location>
</feature>
<sequence length="399" mass="43830">MSEESKLTVPVLLGWNLSHLRDVVTTLQRVGPEIEQEMTAVADEFAKSDDYFVGDGGTKARERSANEKTDGLATVDIYEKLAGKITPIVDTFETELDRLKEAVAETEDSKWELFYSDHGEVKSHQSNYETANSNWWAPLTAIAEKELEILTIGNKFREALTKIRSTDAATYEIAGVVEDLTDRVKYGLANIPTDPKLASILLENQVGTEEMEVWPSGALLDAILVFNPNFVPVAMTKSEISALEDIATKAPWKLQEFYDIKTQATNTAQEVFPDSVNDGQGDAFRHAYWNALMTTHFSEEFAARYATAHEYSGGQPSHREAMDLHNNDLGRRIAVENPGATPEELKIKVVEAINQGRAVVIGSSTDGGAPQIGWSGGPNGIPEQDTGLKPGTYVPLPGR</sequence>
<evidence type="ECO:0000256" key="1">
    <source>
        <dbReference type="SAM" id="MobiDB-lite"/>
    </source>
</evidence>
<dbReference type="Pfam" id="PF22322">
    <property type="entry name" value="DUF6973"/>
    <property type="match status" value="1"/>
</dbReference>
<protein>
    <recommendedName>
        <fullName evidence="2">DUF6973 domain-containing protein</fullName>
    </recommendedName>
</protein>
<dbReference type="EMBL" id="UGRY01000002">
    <property type="protein sequence ID" value="SUA76554.1"/>
    <property type="molecule type" value="Genomic_DNA"/>
</dbReference>
<proteinExistence type="predicted"/>
<dbReference type="Proteomes" id="UP000255467">
    <property type="component" value="Unassembled WGS sequence"/>
</dbReference>
<reference evidence="3 4" key="1">
    <citation type="submission" date="2018-06" db="EMBL/GenBank/DDBJ databases">
        <authorList>
            <consortium name="Pathogen Informatics"/>
            <person name="Doyle S."/>
        </authorList>
    </citation>
    <scope>NUCLEOTIDE SEQUENCE [LARGE SCALE GENOMIC DNA]</scope>
    <source>
        <strain evidence="3 4">NCTC1934</strain>
    </source>
</reference>
<organism evidence="3 4">
    <name type="scientific">Nocardia otitidiscaviarum</name>
    <dbReference type="NCBI Taxonomy" id="1823"/>
    <lineage>
        <taxon>Bacteria</taxon>
        <taxon>Bacillati</taxon>
        <taxon>Actinomycetota</taxon>
        <taxon>Actinomycetes</taxon>
        <taxon>Mycobacteriales</taxon>
        <taxon>Nocardiaceae</taxon>
        <taxon>Nocardia</taxon>
    </lineage>
</organism>
<dbReference type="OrthoDB" id="1187707at2"/>
<dbReference type="InterPro" id="IPR054246">
    <property type="entry name" value="DUF6973"/>
</dbReference>
<evidence type="ECO:0000313" key="4">
    <source>
        <dbReference type="Proteomes" id="UP000255467"/>
    </source>
</evidence>
<name>A0A378YHD1_9NOCA</name>
<feature type="domain" description="DUF6973" evidence="2">
    <location>
        <begin position="247"/>
        <end position="356"/>
    </location>
</feature>
<evidence type="ECO:0000259" key="2">
    <source>
        <dbReference type="Pfam" id="PF22322"/>
    </source>
</evidence>
<dbReference type="RefSeq" id="WP_051036876.1">
    <property type="nucleotide sequence ID" value="NZ_UGRY01000002.1"/>
</dbReference>
<dbReference type="AlphaFoldDB" id="A0A378YHD1"/>
<evidence type="ECO:0000313" key="3">
    <source>
        <dbReference type="EMBL" id="SUA76554.1"/>
    </source>
</evidence>
<accession>A0A378YHD1</accession>
<keyword evidence="4" id="KW-1185">Reference proteome</keyword>